<dbReference type="OrthoDB" id="9803187at2"/>
<gene>
    <name evidence="2" type="ORF">F9B85_04150</name>
</gene>
<evidence type="ECO:0000313" key="2">
    <source>
        <dbReference type="EMBL" id="KAB2953954.1"/>
    </source>
</evidence>
<protein>
    <recommendedName>
        <fullName evidence="1">UPF0340 protein F9B85_04150</fullName>
    </recommendedName>
</protein>
<reference evidence="2 3" key="1">
    <citation type="submission" date="2019-10" db="EMBL/GenBank/DDBJ databases">
        <title>Whole-genome sequence of the extremophile Heliorestis acidaminivorans DSM 24790.</title>
        <authorList>
            <person name="Kyndt J.A."/>
            <person name="Meyer T.E."/>
        </authorList>
    </citation>
    <scope>NUCLEOTIDE SEQUENCE [LARGE SCALE GENOMIC DNA]</scope>
    <source>
        <strain evidence="2 3">DSM 24790</strain>
    </source>
</reference>
<dbReference type="Proteomes" id="UP000468766">
    <property type="component" value="Unassembled WGS sequence"/>
</dbReference>
<dbReference type="SUPFAM" id="SSF110710">
    <property type="entry name" value="TTHA0583/YokD-like"/>
    <property type="match status" value="1"/>
</dbReference>
<organism evidence="2 3">
    <name type="scientific">Heliorestis acidaminivorans</name>
    <dbReference type="NCBI Taxonomy" id="553427"/>
    <lineage>
        <taxon>Bacteria</taxon>
        <taxon>Bacillati</taxon>
        <taxon>Bacillota</taxon>
        <taxon>Clostridia</taxon>
        <taxon>Eubacteriales</taxon>
        <taxon>Heliobacteriaceae</taxon>
        <taxon>Heliorestis</taxon>
    </lineage>
</organism>
<proteinExistence type="inferred from homology"/>
<dbReference type="InterPro" id="IPR028345">
    <property type="entry name" value="Antibiotic_NAT-like"/>
</dbReference>
<dbReference type="InterPro" id="IPR006340">
    <property type="entry name" value="DUF436"/>
</dbReference>
<dbReference type="HAMAP" id="MF_00800">
    <property type="entry name" value="UPF0340"/>
    <property type="match status" value="1"/>
</dbReference>
<evidence type="ECO:0000313" key="3">
    <source>
        <dbReference type="Proteomes" id="UP000468766"/>
    </source>
</evidence>
<dbReference type="Gene3D" id="3.40.50.10360">
    <property type="entry name" value="Hypothetical protein TT1679"/>
    <property type="match status" value="1"/>
</dbReference>
<dbReference type="NCBIfam" id="TIGR01440">
    <property type="entry name" value="TIGR01440 family protein"/>
    <property type="match status" value="1"/>
</dbReference>
<name>A0A6I0EUS2_9FIRM</name>
<dbReference type="Pfam" id="PF04260">
    <property type="entry name" value="DUF436"/>
    <property type="match status" value="1"/>
</dbReference>
<dbReference type="EMBL" id="WBXO01000002">
    <property type="protein sequence ID" value="KAB2953954.1"/>
    <property type="molecule type" value="Genomic_DNA"/>
</dbReference>
<dbReference type="AlphaFoldDB" id="A0A6I0EUS2"/>
<comment type="caution">
    <text evidence="2">The sequence shown here is derived from an EMBL/GenBank/DDBJ whole genome shotgun (WGS) entry which is preliminary data.</text>
</comment>
<keyword evidence="3" id="KW-1185">Reference proteome</keyword>
<comment type="similarity">
    <text evidence="1">Belongs to the UPF0340 family.</text>
</comment>
<sequence length="176" mass="18952">MASQVKWAVEELIHLAKMRAGQILVVGCSTSEVRGSTIGTSGSQEIAQAIIRPLLEATYHNQIYLAVQCCEHLNRALVVERALLQTYPFLEEVAVRPIAAAGGALAAQAIEHYADPTVIETIQAHAALDIGETLIGMHLKAVAVPVRLSIRQIGNARLTAARTRPKLIGGHRACYD</sequence>
<dbReference type="PIRSF" id="PIRSF007510">
    <property type="entry name" value="UCP007510"/>
    <property type="match status" value="1"/>
</dbReference>
<accession>A0A6I0EUS2</accession>
<evidence type="ECO:0000256" key="1">
    <source>
        <dbReference type="HAMAP-Rule" id="MF_00800"/>
    </source>
</evidence>